<evidence type="ECO:0000256" key="1">
    <source>
        <dbReference type="SAM" id="MobiDB-lite"/>
    </source>
</evidence>
<organism evidence="2 3">
    <name type="scientific">Iphiclides podalirius</name>
    <name type="common">scarce swallowtail</name>
    <dbReference type="NCBI Taxonomy" id="110791"/>
    <lineage>
        <taxon>Eukaryota</taxon>
        <taxon>Metazoa</taxon>
        <taxon>Ecdysozoa</taxon>
        <taxon>Arthropoda</taxon>
        <taxon>Hexapoda</taxon>
        <taxon>Insecta</taxon>
        <taxon>Pterygota</taxon>
        <taxon>Neoptera</taxon>
        <taxon>Endopterygota</taxon>
        <taxon>Lepidoptera</taxon>
        <taxon>Glossata</taxon>
        <taxon>Ditrysia</taxon>
        <taxon>Papilionoidea</taxon>
        <taxon>Papilionidae</taxon>
        <taxon>Papilioninae</taxon>
        <taxon>Iphiclides</taxon>
    </lineage>
</organism>
<dbReference type="Proteomes" id="UP000837857">
    <property type="component" value="Chromosome 15"/>
</dbReference>
<evidence type="ECO:0000313" key="3">
    <source>
        <dbReference type="Proteomes" id="UP000837857"/>
    </source>
</evidence>
<reference evidence="2" key="1">
    <citation type="submission" date="2022-03" db="EMBL/GenBank/DDBJ databases">
        <authorList>
            <person name="Martin H S."/>
        </authorList>
    </citation>
    <scope>NUCLEOTIDE SEQUENCE</scope>
</reference>
<feature type="compositionally biased region" description="Basic residues" evidence="1">
    <location>
        <begin position="49"/>
        <end position="59"/>
    </location>
</feature>
<evidence type="ECO:0000313" key="2">
    <source>
        <dbReference type="EMBL" id="CAH2043039.1"/>
    </source>
</evidence>
<feature type="non-terminal residue" evidence="2">
    <location>
        <position position="1"/>
    </location>
</feature>
<sequence length="114" mass="12163">MGMVVRGSTTIPQETGVKESGDSPLATLHATPALCARQLGRGVPAIGRTTRHSPNRHLSARPAQLAAVTTPRYERFQSGADLRAPRSNQRENRHLVAVAFPETIKASSDAEPVG</sequence>
<name>A0ABN8I1Z0_9NEOP</name>
<gene>
    <name evidence="2" type="ORF">IPOD504_LOCUS4118</name>
</gene>
<protein>
    <submittedName>
        <fullName evidence="2">Uncharacterized protein</fullName>
    </submittedName>
</protein>
<accession>A0ABN8I1Z0</accession>
<proteinExistence type="predicted"/>
<keyword evidence="3" id="KW-1185">Reference proteome</keyword>
<feature type="region of interest" description="Disordered" evidence="1">
    <location>
        <begin position="1"/>
        <end position="25"/>
    </location>
</feature>
<dbReference type="EMBL" id="OW152827">
    <property type="protein sequence ID" value="CAH2043039.1"/>
    <property type="molecule type" value="Genomic_DNA"/>
</dbReference>
<feature type="region of interest" description="Disordered" evidence="1">
    <location>
        <begin position="42"/>
        <end position="71"/>
    </location>
</feature>